<keyword evidence="6" id="KW-0560">Oxidoreductase</keyword>
<dbReference type="FunCoup" id="L0A9P5">
    <property type="interactions" value="21"/>
</dbReference>
<evidence type="ECO:0000256" key="8">
    <source>
        <dbReference type="ARBA" id="ARBA00023157"/>
    </source>
</evidence>
<evidence type="ECO:0000256" key="6">
    <source>
        <dbReference type="ARBA" id="ARBA00023002"/>
    </source>
</evidence>
<evidence type="ECO:0000256" key="7">
    <source>
        <dbReference type="ARBA" id="ARBA00023136"/>
    </source>
</evidence>
<evidence type="ECO:0000313" key="12">
    <source>
        <dbReference type="EMBL" id="AFZ70586.1"/>
    </source>
</evidence>
<dbReference type="eggNOG" id="arCOG03749">
    <property type="taxonomic scope" value="Archaea"/>
</dbReference>
<feature type="transmembrane region" description="Helical" evidence="10">
    <location>
        <begin position="6"/>
        <end position="29"/>
    </location>
</feature>
<keyword evidence="3 10" id="KW-0812">Transmembrane</keyword>
<dbReference type="KEGG" id="clg:Calag_0845"/>
<dbReference type="RefSeq" id="WP_015232483.1">
    <property type="nucleotide sequence ID" value="NC_019791.1"/>
</dbReference>
<keyword evidence="13" id="KW-1185">Reference proteome</keyword>
<dbReference type="EMBL" id="CP003378">
    <property type="protein sequence ID" value="AFZ70586.1"/>
    <property type="molecule type" value="Genomic_DNA"/>
</dbReference>
<evidence type="ECO:0000256" key="10">
    <source>
        <dbReference type="SAM" id="Phobius"/>
    </source>
</evidence>
<dbReference type="GeneID" id="14212105"/>
<dbReference type="HOGENOM" id="CLU_141437_0_0_2"/>
<protein>
    <submittedName>
        <fullName evidence="12">Putative membrane protein</fullName>
    </submittedName>
</protein>
<evidence type="ECO:0000256" key="9">
    <source>
        <dbReference type="ARBA" id="ARBA00023284"/>
    </source>
</evidence>
<reference evidence="13" key="1">
    <citation type="submission" date="2012-03" db="EMBL/GenBank/DDBJ databases">
        <title>Complete genome of Caldisphaera lagunensis DSM 15908.</title>
        <authorList>
            <person name="Lucas S."/>
            <person name="Copeland A."/>
            <person name="Lapidus A."/>
            <person name="Glavina del Rio T."/>
            <person name="Dalin E."/>
            <person name="Tice H."/>
            <person name="Bruce D."/>
            <person name="Goodwin L."/>
            <person name="Pitluck S."/>
            <person name="Peters L."/>
            <person name="Mikhailova N."/>
            <person name="Teshima H."/>
            <person name="Kyrpides N."/>
            <person name="Mavromatis K."/>
            <person name="Ivanova N."/>
            <person name="Brettin T."/>
            <person name="Detter J.C."/>
            <person name="Han C."/>
            <person name="Larimer F."/>
            <person name="Land M."/>
            <person name="Hauser L."/>
            <person name="Markowitz V."/>
            <person name="Cheng J.-F."/>
            <person name="Hugenholtz P."/>
            <person name="Woyke T."/>
            <person name="Wu D."/>
            <person name="Spring S."/>
            <person name="Schroeder M."/>
            <person name="Brambilla E."/>
            <person name="Klenk H.-P."/>
            <person name="Eisen J.A."/>
        </authorList>
    </citation>
    <scope>NUCLEOTIDE SEQUENCE [LARGE SCALE GENOMIC DNA]</scope>
    <source>
        <strain evidence="13">DSM 15908 / JCM 11604 / IC-154</strain>
    </source>
</reference>
<dbReference type="STRING" id="1056495.Calag_0845"/>
<gene>
    <name evidence="12" type="ordered locus">Calag_0845</name>
</gene>
<evidence type="ECO:0000256" key="5">
    <source>
        <dbReference type="ARBA" id="ARBA00022989"/>
    </source>
</evidence>
<keyword evidence="8" id="KW-1015">Disulfide bond</keyword>
<dbReference type="SMART" id="SM00756">
    <property type="entry name" value="VKc"/>
    <property type="match status" value="1"/>
</dbReference>
<comment type="similarity">
    <text evidence="2">Belongs to the VKOR family.</text>
</comment>
<dbReference type="Proteomes" id="UP000010469">
    <property type="component" value="Chromosome"/>
</dbReference>
<dbReference type="InParanoid" id="L0A9P5"/>
<evidence type="ECO:0000313" key="13">
    <source>
        <dbReference type="Proteomes" id="UP000010469"/>
    </source>
</evidence>
<evidence type="ECO:0000256" key="4">
    <source>
        <dbReference type="ARBA" id="ARBA00022719"/>
    </source>
</evidence>
<comment type="subcellular location">
    <subcellularLocation>
        <location evidence="1">Membrane</location>
        <topology evidence="1">Multi-pass membrane protein</topology>
    </subcellularLocation>
</comment>
<evidence type="ECO:0000256" key="3">
    <source>
        <dbReference type="ARBA" id="ARBA00022692"/>
    </source>
</evidence>
<keyword evidence="5 10" id="KW-1133">Transmembrane helix</keyword>
<organism evidence="12 13">
    <name type="scientific">Caldisphaera lagunensis (strain DSM 15908 / JCM 11604 / ANMR 0165 / IC-154)</name>
    <dbReference type="NCBI Taxonomy" id="1056495"/>
    <lineage>
        <taxon>Archaea</taxon>
        <taxon>Thermoproteota</taxon>
        <taxon>Thermoprotei</taxon>
        <taxon>Acidilobales</taxon>
        <taxon>Caldisphaeraceae</taxon>
        <taxon>Caldisphaera</taxon>
    </lineage>
</organism>
<proteinExistence type="inferred from homology"/>
<dbReference type="AlphaFoldDB" id="L0A9P5"/>
<keyword evidence="4" id="KW-0874">Quinone</keyword>
<accession>L0A9P5</accession>
<dbReference type="GO" id="GO:0048038">
    <property type="term" value="F:quinone binding"/>
    <property type="evidence" value="ECO:0007669"/>
    <property type="project" value="UniProtKB-KW"/>
</dbReference>
<dbReference type="Gene3D" id="1.20.1440.130">
    <property type="entry name" value="VKOR domain"/>
    <property type="match status" value="1"/>
</dbReference>
<keyword evidence="7 10" id="KW-0472">Membrane</keyword>
<feature type="domain" description="Vitamin K epoxide reductase" evidence="11">
    <location>
        <begin position="3"/>
        <end position="151"/>
    </location>
</feature>
<dbReference type="GO" id="GO:0016020">
    <property type="term" value="C:membrane"/>
    <property type="evidence" value="ECO:0007669"/>
    <property type="project" value="UniProtKB-SubCell"/>
</dbReference>
<evidence type="ECO:0000256" key="1">
    <source>
        <dbReference type="ARBA" id="ARBA00004141"/>
    </source>
</evidence>
<dbReference type="GO" id="GO:0016491">
    <property type="term" value="F:oxidoreductase activity"/>
    <property type="evidence" value="ECO:0007669"/>
    <property type="project" value="UniProtKB-KW"/>
</dbReference>
<feature type="transmembrane region" description="Helical" evidence="10">
    <location>
        <begin position="105"/>
        <end position="123"/>
    </location>
</feature>
<dbReference type="Pfam" id="PF07884">
    <property type="entry name" value="VKOR"/>
    <property type="match status" value="1"/>
</dbReference>
<name>L0A9P5_CALLD</name>
<feature type="transmembrane region" description="Helical" evidence="10">
    <location>
        <begin position="130"/>
        <end position="152"/>
    </location>
</feature>
<keyword evidence="9" id="KW-0676">Redox-active center</keyword>
<feature type="transmembrane region" description="Helical" evidence="10">
    <location>
        <begin position="77"/>
        <end position="99"/>
    </location>
</feature>
<evidence type="ECO:0000259" key="11">
    <source>
        <dbReference type="SMART" id="SM00756"/>
    </source>
</evidence>
<sequence>MEKNKVFLIFFLISIIGIITSSISFYYVYKANSSPPACYFSGNLSQTSISLDCLKVLKSSYSSLQIKIGNIVIKENLDILAMIYFSIGLIFSLLVLIKYSIIGELIWSIIGFLFVPYLIYLEIYKIRSICIYCTTMHILIISQLILSIYFFIKLSKI</sequence>
<evidence type="ECO:0000256" key="2">
    <source>
        <dbReference type="ARBA" id="ARBA00006214"/>
    </source>
</evidence>
<dbReference type="InterPro" id="IPR012932">
    <property type="entry name" value="VKOR"/>
</dbReference>
<dbReference type="InterPro" id="IPR038354">
    <property type="entry name" value="VKOR_sf"/>
</dbReference>